<dbReference type="AlphaFoldDB" id="A0AAV5SGP8"/>
<reference evidence="2" key="1">
    <citation type="submission" date="2023-10" db="EMBL/GenBank/DDBJ databases">
        <title>Genome assembly of Pristionchus species.</title>
        <authorList>
            <person name="Yoshida K."/>
            <person name="Sommer R.J."/>
        </authorList>
    </citation>
    <scope>NUCLEOTIDE SEQUENCE</scope>
    <source>
        <strain evidence="2">RS0144</strain>
    </source>
</reference>
<feature type="non-terminal residue" evidence="2">
    <location>
        <position position="1"/>
    </location>
</feature>
<feature type="domain" description="TFIIS N-terminal" evidence="1">
    <location>
        <begin position="28"/>
        <end position="73"/>
    </location>
</feature>
<dbReference type="SUPFAM" id="SSF47676">
    <property type="entry name" value="Conserved domain common to transcription factors TFIIS, elongin A, CRSP70"/>
    <property type="match status" value="1"/>
</dbReference>
<feature type="non-terminal residue" evidence="2">
    <location>
        <position position="120"/>
    </location>
</feature>
<dbReference type="Pfam" id="PF08711">
    <property type="entry name" value="Med26"/>
    <property type="match status" value="1"/>
</dbReference>
<keyword evidence="3" id="KW-1185">Reference proteome</keyword>
<protein>
    <recommendedName>
        <fullName evidence="1">TFIIS N-terminal domain-containing protein</fullName>
    </recommendedName>
</protein>
<dbReference type="InterPro" id="IPR035441">
    <property type="entry name" value="TFIIS/LEDGF_dom_sf"/>
</dbReference>
<evidence type="ECO:0000313" key="3">
    <source>
        <dbReference type="Proteomes" id="UP001432027"/>
    </source>
</evidence>
<name>A0AAV5SGP8_9BILA</name>
<gene>
    <name evidence="2" type="ORF">PENTCL1PPCAC_1384</name>
</gene>
<dbReference type="InterPro" id="IPR017923">
    <property type="entry name" value="TFIIS_N"/>
</dbReference>
<proteinExistence type="predicted"/>
<organism evidence="2 3">
    <name type="scientific">Pristionchus entomophagus</name>
    <dbReference type="NCBI Taxonomy" id="358040"/>
    <lineage>
        <taxon>Eukaryota</taxon>
        <taxon>Metazoa</taxon>
        <taxon>Ecdysozoa</taxon>
        <taxon>Nematoda</taxon>
        <taxon>Chromadorea</taxon>
        <taxon>Rhabditida</taxon>
        <taxon>Rhabditina</taxon>
        <taxon>Diplogasteromorpha</taxon>
        <taxon>Diplogasteroidea</taxon>
        <taxon>Neodiplogasteridae</taxon>
        <taxon>Pristionchus</taxon>
    </lineage>
</organism>
<evidence type="ECO:0000313" key="2">
    <source>
        <dbReference type="EMBL" id="GMS79209.1"/>
    </source>
</evidence>
<sequence length="120" mass="13529">DEVLRLKSNLQEAIYKGDHRHAIEVILSLDKLDVGPSILENTRVARTVNEGRRSTKVCWPDFADLARQLLKKWLSENDLPSAAAQLNFLSSIVDETSNSFRVRNGQELLRPVYLNGVEVG</sequence>
<dbReference type="Gene3D" id="1.20.930.10">
    <property type="entry name" value="Conserved domain common to transcription factors TFIIS, elongin A, CRSP70"/>
    <property type="match status" value="1"/>
</dbReference>
<evidence type="ECO:0000259" key="1">
    <source>
        <dbReference type="Pfam" id="PF08711"/>
    </source>
</evidence>
<dbReference type="Proteomes" id="UP001432027">
    <property type="component" value="Unassembled WGS sequence"/>
</dbReference>
<dbReference type="EMBL" id="BTSX01000001">
    <property type="protein sequence ID" value="GMS79209.1"/>
    <property type="molecule type" value="Genomic_DNA"/>
</dbReference>
<accession>A0AAV5SGP8</accession>
<comment type="caution">
    <text evidence="2">The sequence shown here is derived from an EMBL/GenBank/DDBJ whole genome shotgun (WGS) entry which is preliminary data.</text>
</comment>